<dbReference type="AlphaFoldDB" id="A0A4R0XIQ9"/>
<protein>
    <submittedName>
        <fullName evidence="2">Uncharacterized protein</fullName>
    </submittedName>
</protein>
<proteinExistence type="predicted"/>
<organism evidence="2 3">
    <name type="scientific">Mycoplasma todarodis</name>
    <dbReference type="NCBI Taxonomy" id="1937191"/>
    <lineage>
        <taxon>Bacteria</taxon>
        <taxon>Bacillati</taxon>
        <taxon>Mycoplasmatota</taxon>
        <taxon>Mollicutes</taxon>
        <taxon>Mycoplasmataceae</taxon>
        <taxon>Mycoplasma</taxon>
    </lineage>
</organism>
<reference evidence="2 3" key="1">
    <citation type="submission" date="2018-02" db="EMBL/GenBank/DDBJ databases">
        <title>Mycoplasma marinum and Mycoplasma todarodis sp. nov., moderately halophilic and psychrotolerant mycoplasmas isolated from cephalopods.</title>
        <authorList>
            <person name="Viver T."/>
        </authorList>
    </citation>
    <scope>NUCLEOTIDE SEQUENCE [LARGE SCALE GENOMIC DNA]</scope>
    <source>
        <strain evidence="2 3">5H</strain>
    </source>
</reference>
<sequence>MNSAVMWGILGGLIAIVIGFLVISAILDRKKRKKAKAEQAEIDKIKNSAIGNLAIMVNLVVEKNDKKLEEFVPSVGKLKMSDINNLAKEEFKRVETINWFQYLKEEDILMENFYAIAKEKSNNWPKKNQEQIKYFKELEESLEKEKYKEFKRIQKSRLTRKYK</sequence>
<dbReference type="EMBL" id="PSZP01000042">
    <property type="protein sequence ID" value="TCG10476.1"/>
    <property type="molecule type" value="Genomic_DNA"/>
</dbReference>
<evidence type="ECO:0000313" key="3">
    <source>
        <dbReference type="Proteomes" id="UP000291072"/>
    </source>
</evidence>
<dbReference type="OrthoDB" id="401106at2"/>
<dbReference type="RefSeq" id="WP_131613801.1">
    <property type="nucleotide sequence ID" value="NZ_PSZP01000042.1"/>
</dbReference>
<keyword evidence="3" id="KW-1185">Reference proteome</keyword>
<gene>
    <name evidence="2" type="ORF">C4B25_04095</name>
</gene>
<keyword evidence="1" id="KW-1133">Transmembrane helix</keyword>
<keyword evidence="1" id="KW-0812">Transmembrane</keyword>
<evidence type="ECO:0000313" key="2">
    <source>
        <dbReference type="EMBL" id="TCG10476.1"/>
    </source>
</evidence>
<evidence type="ECO:0000256" key="1">
    <source>
        <dbReference type="SAM" id="Phobius"/>
    </source>
</evidence>
<dbReference type="NCBIfam" id="NF045939">
    <property type="entry name" value="MHJ_0274_fam"/>
    <property type="match status" value="1"/>
</dbReference>
<keyword evidence="1" id="KW-0472">Membrane</keyword>
<dbReference type="Proteomes" id="UP000291072">
    <property type="component" value="Unassembled WGS sequence"/>
</dbReference>
<feature type="transmembrane region" description="Helical" evidence="1">
    <location>
        <begin position="6"/>
        <end position="27"/>
    </location>
</feature>
<name>A0A4R0XIQ9_9MOLU</name>
<accession>A0A4R0XIQ9</accession>
<comment type="caution">
    <text evidence="2">The sequence shown here is derived from an EMBL/GenBank/DDBJ whole genome shotgun (WGS) entry which is preliminary data.</text>
</comment>